<dbReference type="STRING" id="2010991.A0A3M2RXB5"/>
<sequence>MIIRPVLLALASAIAGTQVIAASNDAATPEDVLNSMRNVEKLSADTHSHAKEIGTDFNRKHFILGASQDTYLSCRATIEGVKKINDKLKAPPQEPFDDKDQKEICSAFRLFGHRQFLLVVTLISEPRSIESGGFDGYFEDCFTRLKSALTGFVKGLADYTPNCQDNILKENSDLEWAFDEAIKKIKVRWGGRRAIPVDIPVPLD</sequence>
<gene>
    <name evidence="2" type="ORF">CDV36_010447</name>
</gene>
<comment type="caution">
    <text evidence="2">The sequence shown here is derived from an EMBL/GenBank/DDBJ whole genome shotgun (WGS) entry which is preliminary data.</text>
</comment>
<feature type="chain" id="PRO_5017944609" evidence="1">
    <location>
        <begin position="22"/>
        <end position="204"/>
    </location>
</feature>
<proteinExistence type="predicted"/>
<dbReference type="AlphaFoldDB" id="A0A3M2RXB5"/>
<accession>A0A3M2RXB5</accession>
<evidence type="ECO:0000313" key="2">
    <source>
        <dbReference type="EMBL" id="RMJ09920.1"/>
    </source>
</evidence>
<evidence type="ECO:0000313" key="3">
    <source>
        <dbReference type="Proteomes" id="UP000277212"/>
    </source>
</evidence>
<dbReference type="Proteomes" id="UP000277212">
    <property type="component" value="Unassembled WGS sequence"/>
</dbReference>
<name>A0A3M2RXB5_9HYPO</name>
<dbReference type="EMBL" id="NKUJ01000223">
    <property type="protein sequence ID" value="RMJ09920.1"/>
    <property type="molecule type" value="Genomic_DNA"/>
</dbReference>
<protein>
    <submittedName>
        <fullName evidence="2">Uncharacterized protein</fullName>
    </submittedName>
</protein>
<organism evidence="2 3">
    <name type="scientific">Fusarium kuroshium</name>
    <dbReference type="NCBI Taxonomy" id="2010991"/>
    <lineage>
        <taxon>Eukaryota</taxon>
        <taxon>Fungi</taxon>
        <taxon>Dikarya</taxon>
        <taxon>Ascomycota</taxon>
        <taxon>Pezizomycotina</taxon>
        <taxon>Sordariomycetes</taxon>
        <taxon>Hypocreomycetidae</taxon>
        <taxon>Hypocreales</taxon>
        <taxon>Nectriaceae</taxon>
        <taxon>Fusarium</taxon>
        <taxon>Fusarium solani species complex</taxon>
    </lineage>
</organism>
<feature type="signal peptide" evidence="1">
    <location>
        <begin position="1"/>
        <end position="21"/>
    </location>
</feature>
<evidence type="ECO:0000256" key="1">
    <source>
        <dbReference type="SAM" id="SignalP"/>
    </source>
</evidence>
<reference evidence="2 3" key="1">
    <citation type="submission" date="2017-06" db="EMBL/GenBank/DDBJ databases">
        <title>Comparative genomic analysis of Ambrosia Fusariam Clade fungi.</title>
        <authorList>
            <person name="Stajich J.E."/>
            <person name="Carrillo J."/>
            <person name="Kijimoto T."/>
            <person name="Eskalen A."/>
            <person name="O'Donnell K."/>
            <person name="Kasson M."/>
        </authorList>
    </citation>
    <scope>NUCLEOTIDE SEQUENCE [LARGE SCALE GENOMIC DNA]</scope>
    <source>
        <strain evidence="2">UCR3666</strain>
    </source>
</reference>
<dbReference type="OrthoDB" id="5083929at2759"/>
<keyword evidence="3" id="KW-1185">Reference proteome</keyword>
<keyword evidence="1" id="KW-0732">Signal</keyword>